<keyword evidence="4" id="KW-1185">Reference proteome</keyword>
<gene>
    <name evidence="3" type="ORF">CCMP2556_LOCUS7441</name>
</gene>
<name>A0ABP0IML5_9DINO</name>
<protein>
    <submittedName>
        <fullName evidence="3">Uncharacterized protein</fullName>
    </submittedName>
</protein>
<sequence>MQEESGRLRRENKRLERSYHQAGLEERRVADLARSQPGTSEQKLASLKAACERLELENERLKQDLEAGQADLSSVRDVVAHAAPSRHQRSSPSIGMGHNKVVAAASSDSATRLQRDSSMPLLRRSFC</sequence>
<organism evidence="3 4">
    <name type="scientific">Durusdinium trenchii</name>
    <dbReference type="NCBI Taxonomy" id="1381693"/>
    <lineage>
        <taxon>Eukaryota</taxon>
        <taxon>Sar</taxon>
        <taxon>Alveolata</taxon>
        <taxon>Dinophyceae</taxon>
        <taxon>Suessiales</taxon>
        <taxon>Symbiodiniaceae</taxon>
        <taxon>Durusdinium</taxon>
    </lineage>
</organism>
<dbReference type="Proteomes" id="UP001642484">
    <property type="component" value="Unassembled WGS sequence"/>
</dbReference>
<dbReference type="EMBL" id="CAXAMN010003313">
    <property type="protein sequence ID" value="CAK9003845.1"/>
    <property type="molecule type" value="Genomic_DNA"/>
</dbReference>
<accession>A0ABP0IML5</accession>
<feature type="region of interest" description="Disordered" evidence="2">
    <location>
        <begin position="1"/>
        <end position="23"/>
    </location>
</feature>
<feature type="coiled-coil region" evidence="1">
    <location>
        <begin position="44"/>
        <end position="71"/>
    </location>
</feature>
<evidence type="ECO:0000313" key="4">
    <source>
        <dbReference type="Proteomes" id="UP001642484"/>
    </source>
</evidence>
<evidence type="ECO:0000313" key="3">
    <source>
        <dbReference type="EMBL" id="CAK9003845.1"/>
    </source>
</evidence>
<keyword evidence="1" id="KW-0175">Coiled coil</keyword>
<evidence type="ECO:0000256" key="2">
    <source>
        <dbReference type="SAM" id="MobiDB-lite"/>
    </source>
</evidence>
<proteinExistence type="predicted"/>
<comment type="caution">
    <text evidence="3">The sequence shown here is derived from an EMBL/GenBank/DDBJ whole genome shotgun (WGS) entry which is preliminary data.</text>
</comment>
<evidence type="ECO:0000256" key="1">
    <source>
        <dbReference type="SAM" id="Coils"/>
    </source>
</evidence>
<reference evidence="3 4" key="1">
    <citation type="submission" date="2024-02" db="EMBL/GenBank/DDBJ databases">
        <authorList>
            <person name="Chen Y."/>
            <person name="Shah S."/>
            <person name="Dougan E. K."/>
            <person name="Thang M."/>
            <person name="Chan C."/>
        </authorList>
    </citation>
    <scope>NUCLEOTIDE SEQUENCE [LARGE SCALE GENOMIC DNA]</scope>
</reference>